<dbReference type="InterPro" id="IPR025302">
    <property type="entry name" value="DrrA1/2-like_C"/>
</dbReference>
<dbReference type="InterPro" id="IPR027417">
    <property type="entry name" value="P-loop_NTPase"/>
</dbReference>
<sequence length="333" mass="36370">MVYTITTAKGATLTIQINDLHKAFGSTKALNGMTFSVKPSELFGFVGSNGAGKTTTMRIILGVLQSDSGEVLLNGNPLTFADRQHFGYMPEERGLYPRMKVGEQLEYLAILQGLSPADAHKAMEYWTERLGVAARRKDQVQALSLGNQQRVQLAAALIHNPQFLVLDEPFSGLDPLAVNAMSEVLKEKIADGATVVFSSHQLDLVERLCDRVGICSQGRIVSEGAIDELRRTDQRLYTISSDADAGVLQQALLPLGVTVQTLTNDTLRVSLPQGVDDQTVLRAALELAPVREFSVYRPHLNELFSNVVNVPNAPEYVEEPKKKRGLAALVGKK</sequence>
<evidence type="ECO:0000313" key="8">
    <source>
        <dbReference type="Proteomes" id="UP000293036"/>
    </source>
</evidence>
<dbReference type="AlphaFoldDB" id="A0A4Q9V2Q0"/>
<keyword evidence="4 7" id="KW-0067">ATP-binding</keyword>
<protein>
    <submittedName>
        <fullName evidence="7">ABC transporter ATP-binding protein</fullName>
    </submittedName>
</protein>
<comment type="caution">
    <text evidence="7">The sequence shown here is derived from an EMBL/GenBank/DDBJ whole genome shotgun (WGS) entry which is preliminary data.</text>
</comment>
<dbReference type="Pfam" id="PF13732">
    <property type="entry name" value="DrrA1-3_C"/>
    <property type="match status" value="1"/>
</dbReference>
<evidence type="ECO:0000259" key="6">
    <source>
        <dbReference type="PROSITE" id="PS50893"/>
    </source>
</evidence>
<organism evidence="7 8">
    <name type="scientific">Arcanobacterium bovis</name>
    <dbReference type="NCBI Taxonomy" id="2529275"/>
    <lineage>
        <taxon>Bacteria</taxon>
        <taxon>Bacillati</taxon>
        <taxon>Actinomycetota</taxon>
        <taxon>Actinomycetes</taxon>
        <taxon>Actinomycetales</taxon>
        <taxon>Actinomycetaceae</taxon>
        <taxon>Arcanobacterium</taxon>
    </lineage>
</organism>
<dbReference type="PANTHER" id="PTHR42711">
    <property type="entry name" value="ABC TRANSPORTER ATP-BINDING PROTEIN"/>
    <property type="match status" value="1"/>
</dbReference>
<dbReference type="GO" id="GO:0005886">
    <property type="term" value="C:plasma membrane"/>
    <property type="evidence" value="ECO:0007669"/>
    <property type="project" value="UniProtKB-SubCell"/>
</dbReference>
<name>A0A4Q9V2Q0_9ACTO</name>
<dbReference type="InterPro" id="IPR017871">
    <property type="entry name" value="ABC_transporter-like_CS"/>
</dbReference>
<evidence type="ECO:0000256" key="5">
    <source>
        <dbReference type="ARBA" id="ARBA00023251"/>
    </source>
</evidence>
<dbReference type="GO" id="GO:0005524">
    <property type="term" value="F:ATP binding"/>
    <property type="evidence" value="ECO:0007669"/>
    <property type="project" value="UniProtKB-KW"/>
</dbReference>
<dbReference type="Gene3D" id="3.40.50.300">
    <property type="entry name" value="P-loop containing nucleotide triphosphate hydrolases"/>
    <property type="match status" value="1"/>
</dbReference>
<comment type="subcellular location">
    <subcellularLocation>
        <location evidence="1">Cell membrane</location>
        <topology evidence="1">Peripheral membrane protein</topology>
    </subcellularLocation>
</comment>
<accession>A0A4Q9V2Q0</accession>
<dbReference type="InterPro" id="IPR003439">
    <property type="entry name" value="ABC_transporter-like_ATP-bd"/>
</dbReference>
<keyword evidence="5" id="KW-0046">Antibiotic resistance</keyword>
<dbReference type="OrthoDB" id="9804819at2"/>
<dbReference type="GO" id="GO:0046677">
    <property type="term" value="P:response to antibiotic"/>
    <property type="evidence" value="ECO:0007669"/>
    <property type="project" value="UniProtKB-KW"/>
</dbReference>
<evidence type="ECO:0000256" key="1">
    <source>
        <dbReference type="ARBA" id="ARBA00004202"/>
    </source>
</evidence>
<keyword evidence="8" id="KW-1185">Reference proteome</keyword>
<proteinExistence type="predicted"/>
<gene>
    <name evidence="7" type="ORF">EZJ44_00885</name>
</gene>
<evidence type="ECO:0000256" key="3">
    <source>
        <dbReference type="ARBA" id="ARBA00022741"/>
    </source>
</evidence>
<dbReference type="InterPro" id="IPR003593">
    <property type="entry name" value="AAA+_ATPase"/>
</dbReference>
<evidence type="ECO:0000313" key="7">
    <source>
        <dbReference type="EMBL" id="TBW23916.1"/>
    </source>
</evidence>
<feature type="domain" description="ABC transporter" evidence="6">
    <location>
        <begin position="15"/>
        <end position="242"/>
    </location>
</feature>
<dbReference type="SUPFAM" id="SSF52540">
    <property type="entry name" value="P-loop containing nucleoside triphosphate hydrolases"/>
    <property type="match status" value="1"/>
</dbReference>
<dbReference type="InterPro" id="IPR050763">
    <property type="entry name" value="ABC_transporter_ATP-binding"/>
</dbReference>
<dbReference type="Proteomes" id="UP000293036">
    <property type="component" value="Unassembled WGS sequence"/>
</dbReference>
<reference evidence="7 8" key="1">
    <citation type="submission" date="2019-02" db="EMBL/GenBank/DDBJ databases">
        <title>Arcanobacterium bovis sp. nov., isolated from the milk of a cow with mastitis.</title>
        <authorList>
            <person name="Sammra O."/>
            <person name="Foster G."/>
            <person name="Hassan A."/>
            <person name="Alssahen M."/>
            <person name="Laemmler C."/>
            <person name="Borowiak M."/>
            <person name="Malorny B."/>
            <person name="Abdulmawjood A."/>
        </authorList>
    </citation>
    <scope>NUCLEOTIDE SEQUENCE [LARGE SCALE GENOMIC DNA]</scope>
    <source>
        <strain evidence="7 8">C605018/01/1</strain>
    </source>
</reference>
<keyword evidence="2" id="KW-0813">Transport</keyword>
<evidence type="ECO:0000256" key="4">
    <source>
        <dbReference type="ARBA" id="ARBA00022840"/>
    </source>
</evidence>
<dbReference type="GO" id="GO:0016887">
    <property type="term" value="F:ATP hydrolysis activity"/>
    <property type="evidence" value="ECO:0007669"/>
    <property type="project" value="InterPro"/>
</dbReference>
<evidence type="ECO:0000256" key="2">
    <source>
        <dbReference type="ARBA" id="ARBA00022448"/>
    </source>
</evidence>
<dbReference type="SMART" id="SM00382">
    <property type="entry name" value="AAA"/>
    <property type="match status" value="1"/>
</dbReference>
<keyword evidence="3" id="KW-0547">Nucleotide-binding</keyword>
<dbReference type="PROSITE" id="PS00211">
    <property type="entry name" value="ABC_TRANSPORTER_1"/>
    <property type="match status" value="1"/>
</dbReference>
<dbReference type="Pfam" id="PF00005">
    <property type="entry name" value="ABC_tran"/>
    <property type="match status" value="1"/>
</dbReference>
<dbReference type="PANTHER" id="PTHR42711:SF16">
    <property type="entry name" value="ABC TRANSPORTER ATP-BINDING PROTEIN"/>
    <property type="match status" value="1"/>
</dbReference>
<dbReference type="PROSITE" id="PS50893">
    <property type="entry name" value="ABC_TRANSPORTER_2"/>
    <property type="match status" value="1"/>
</dbReference>
<dbReference type="EMBL" id="SJDT01000001">
    <property type="protein sequence ID" value="TBW23916.1"/>
    <property type="molecule type" value="Genomic_DNA"/>
</dbReference>